<organism evidence="2 3">
    <name type="scientific">Parathermosynechococcus lividus PCC 6715</name>
    <dbReference type="NCBI Taxonomy" id="1917166"/>
    <lineage>
        <taxon>Bacteria</taxon>
        <taxon>Bacillati</taxon>
        <taxon>Cyanobacteriota</taxon>
        <taxon>Cyanophyceae</taxon>
        <taxon>Acaryochloridales</taxon>
        <taxon>Thermosynechococcaceae</taxon>
        <taxon>Parathermosynechococcus</taxon>
    </lineage>
</organism>
<feature type="domain" description="CheW-like" evidence="1">
    <location>
        <begin position="27"/>
        <end position="174"/>
    </location>
</feature>
<dbReference type="SUPFAM" id="SSF50341">
    <property type="entry name" value="CheW-like"/>
    <property type="match status" value="1"/>
</dbReference>
<name>A0A2D2Q3U4_PARLV</name>
<protein>
    <submittedName>
        <fullName evidence="2">Chemotaxis protein CheW</fullName>
    </submittedName>
</protein>
<dbReference type="PROSITE" id="PS50851">
    <property type="entry name" value="CHEW"/>
    <property type="match status" value="1"/>
</dbReference>
<dbReference type="Pfam" id="PF01584">
    <property type="entry name" value="CheW"/>
    <property type="match status" value="1"/>
</dbReference>
<dbReference type="KEGG" id="slw:BRW62_10945"/>
<dbReference type="GO" id="GO:0005829">
    <property type="term" value="C:cytosol"/>
    <property type="evidence" value="ECO:0007669"/>
    <property type="project" value="TreeGrafter"/>
</dbReference>
<dbReference type="InterPro" id="IPR036061">
    <property type="entry name" value="CheW-like_dom_sf"/>
</dbReference>
<dbReference type="PANTHER" id="PTHR22617">
    <property type="entry name" value="CHEMOTAXIS SENSOR HISTIDINE KINASE-RELATED"/>
    <property type="match status" value="1"/>
</dbReference>
<reference evidence="2 3" key="1">
    <citation type="submission" date="2016-11" db="EMBL/GenBank/DDBJ databases">
        <title>Complete genome sequence of thermophilic cyanobacteria strain Synechococcus sp. PCC6715.</title>
        <authorList>
            <person name="Tang J."/>
            <person name="Daroch M."/>
            <person name="Liang Y."/>
            <person name="Jiang D."/>
            <person name="Shah M."/>
        </authorList>
    </citation>
    <scope>NUCLEOTIDE SEQUENCE [LARGE SCALE GENOMIC DNA]</scope>
    <source>
        <strain evidence="2 3">PCC 6715</strain>
    </source>
</reference>
<accession>A0A2D2Q3U4</accession>
<dbReference type="SMART" id="SM00260">
    <property type="entry name" value="CheW"/>
    <property type="match status" value="1"/>
</dbReference>
<evidence type="ECO:0000259" key="1">
    <source>
        <dbReference type="PROSITE" id="PS50851"/>
    </source>
</evidence>
<reference evidence="3" key="2">
    <citation type="journal article" date="2022" name="Front. Microbiol.">
        <title>Comparative Genomic Analysis Revealed Distinct Molecular Components and Organization of CO2-Concentrating Mechanism in Thermophilic Cyanobacteria.</title>
        <authorList>
            <person name="Tang J."/>
            <person name="Zhou H."/>
            <person name="Yao D."/>
            <person name="Riaz S."/>
            <person name="You D."/>
            <person name="Klepacz-Smolka A."/>
            <person name="Daroch M."/>
        </authorList>
    </citation>
    <scope>NUCLEOTIDE SEQUENCE [LARGE SCALE GENOMIC DNA]</scope>
    <source>
        <strain evidence="3">PCC 6715</strain>
    </source>
</reference>
<gene>
    <name evidence="2" type="ORF">BRW62_10945</name>
</gene>
<dbReference type="Gene3D" id="2.40.50.180">
    <property type="entry name" value="CheA-289, Domain 4"/>
    <property type="match status" value="1"/>
</dbReference>
<keyword evidence="3" id="KW-1185">Reference proteome</keyword>
<dbReference type="Proteomes" id="UP000231057">
    <property type="component" value="Chromosome"/>
</dbReference>
<dbReference type="PANTHER" id="PTHR22617:SF23">
    <property type="entry name" value="CHEMOTAXIS PROTEIN CHEW"/>
    <property type="match status" value="1"/>
</dbReference>
<sequence>MFSSSDLMAESISLESGNMDALKTPEGDLHILFTIASGDALALSAVGVREVVAVSPDRITPVPNTSPLLLGILNLRGQVIWVADTGQFLGDETPLNTDRPELSIIAIEEDELMVGLAVHQIKGMEWLNSDQIKPATNLSDKMAPFIRGEWLLDGEQPQVLKLLDPLAILRSARWGI</sequence>
<proteinExistence type="predicted"/>
<dbReference type="GO" id="GO:0007165">
    <property type="term" value="P:signal transduction"/>
    <property type="evidence" value="ECO:0007669"/>
    <property type="project" value="InterPro"/>
</dbReference>
<dbReference type="RefSeq" id="WP_099799509.1">
    <property type="nucleotide sequence ID" value="NZ_CP018092.1"/>
</dbReference>
<dbReference type="OrthoDB" id="483582at2"/>
<dbReference type="Gene3D" id="2.30.30.40">
    <property type="entry name" value="SH3 Domains"/>
    <property type="match status" value="1"/>
</dbReference>
<evidence type="ECO:0000313" key="2">
    <source>
        <dbReference type="EMBL" id="ATS19173.1"/>
    </source>
</evidence>
<dbReference type="GO" id="GO:0006935">
    <property type="term" value="P:chemotaxis"/>
    <property type="evidence" value="ECO:0007669"/>
    <property type="project" value="InterPro"/>
</dbReference>
<dbReference type="AlphaFoldDB" id="A0A2D2Q3U4"/>
<dbReference type="EMBL" id="CP018092">
    <property type="protein sequence ID" value="ATS19173.1"/>
    <property type="molecule type" value="Genomic_DNA"/>
</dbReference>
<evidence type="ECO:0000313" key="3">
    <source>
        <dbReference type="Proteomes" id="UP000231057"/>
    </source>
</evidence>
<dbReference type="InterPro" id="IPR039315">
    <property type="entry name" value="CheW"/>
</dbReference>
<dbReference type="InterPro" id="IPR002545">
    <property type="entry name" value="CheW-lke_dom"/>
</dbReference>